<dbReference type="RefSeq" id="WP_382170432.1">
    <property type="nucleotide sequence ID" value="NZ_JBHRXX010000001.1"/>
</dbReference>
<keyword evidence="2" id="KW-1185">Reference proteome</keyword>
<dbReference type="Proteomes" id="UP001595729">
    <property type="component" value="Unassembled WGS sequence"/>
</dbReference>
<proteinExistence type="predicted"/>
<gene>
    <name evidence="1" type="ORF">ACFOPI_02590</name>
</gene>
<reference evidence="2" key="1">
    <citation type="journal article" date="2019" name="Int. J. Syst. Evol. Microbiol.">
        <title>The Global Catalogue of Microorganisms (GCM) 10K type strain sequencing project: providing services to taxonomists for standard genome sequencing and annotation.</title>
        <authorList>
            <consortium name="The Broad Institute Genomics Platform"/>
            <consortium name="The Broad Institute Genome Sequencing Center for Infectious Disease"/>
            <person name="Wu L."/>
            <person name="Ma J."/>
        </authorList>
    </citation>
    <scope>NUCLEOTIDE SEQUENCE [LARGE SCALE GENOMIC DNA]</scope>
    <source>
        <strain evidence="2">KCTC 42501</strain>
    </source>
</reference>
<comment type="caution">
    <text evidence="1">The sequence shown here is derived from an EMBL/GenBank/DDBJ whole genome shotgun (WGS) entry which is preliminary data.</text>
</comment>
<sequence>MATLLETGGQVVLWAGWSLQLPPSYHQVNDDGSWSAWGADWALDIHILEVAEHAPPEQLLGSEHPATLAGQGWLGFGHVLAESEADATVYRLAGTLAATGTLMSCWVSCQSEERLAFAKGLIQSISNAKPRAA</sequence>
<organism evidence="1 2">
    <name type="scientific">Hydrogenophaga luteola</name>
    <dbReference type="NCBI Taxonomy" id="1591122"/>
    <lineage>
        <taxon>Bacteria</taxon>
        <taxon>Pseudomonadati</taxon>
        <taxon>Pseudomonadota</taxon>
        <taxon>Betaproteobacteria</taxon>
        <taxon>Burkholderiales</taxon>
        <taxon>Comamonadaceae</taxon>
        <taxon>Hydrogenophaga</taxon>
    </lineage>
</organism>
<protein>
    <submittedName>
        <fullName evidence="1">Uncharacterized protein</fullName>
    </submittedName>
</protein>
<evidence type="ECO:0000313" key="1">
    <source>
        <dbReference type="EMBL" id="MFC3682463.1"/>
    </source>
</evidence>
<name>A0ABV7VZL7_9BURK</name>
<accession>A0ABV7VZL7</accession>
<dbReference type="EMBL" id="JBHRXX010000001">
    <property type="protein sequence ID" value="MFC3682463.1"/>
    <property type="molecule type" value="Genomic_DNA"/>
</dbReference>
<evidence type="ECO:0000313" key="2">
    <source>
        <dbReference type="Proteomes" id="UP001595729"/>
    </source>
</evidence>